<reference evidence="1" key="2">
    <citation type="submission" date="2015-06" db="UniProtKB">
        <authorList>
            <consortium name="EnsemblPlants"/>
        </authorList>
    </citation>
    <scope>IDENTIFICATION</scope>
</reference>
<protein>
    <submittedName>
        <fullName evidence="1">Uncharacterized protein</fullName>
    </submittedName>
</protein>
<organism evidence="1 2">
    <name type="scientific">Oryza rufipogon</name>
    <name type="common">Brownbeard rice</name>
    <name type="synonym">Asian wild rice</name>
    <dbReference type="NCBI Taxonomy" id="4529"/>
    <lineage>
        <taxon>Eukaryota</taxon>
        <taxon>Viridiplantae</taxon>
        <taxon>Streptophyta</taxon>
        <taxon>Embryophyta</taxon>
        <taxon>Tracheophyta</taxon>
        <taxon>Spermatophyta</taxon>
        <taxon>Magnoliopsida</taxon>
        <taxon>Liliopsida</taxon>
        <taxon>Poales</taxon>
        <taxon>Poaceae</taxon>
        <taxon>BOP clade</taxon>
        <taxon>Oryzoideae</taxon>
        <taxon>Oryzeae</taxon>
        <taxon>Oryzinae</taxon>
        <taxon>Oryza</taxon>
    </lineage>
</organism>
<evidence type="ECO:0000313" key="2">
    <source>
        <dbReference type="Proteomes" id="UP000008022"/>
    </source>
</evidence>
<proteinExistence type="predicted"/>
<dbReference type="Proteomes" id="UP000008022">
    <property type="component" value="Unassembled WGS sequence"/>
</dbReference>
<dbReference type="Gramene" id="ORUFI08G19700.1">
    <property type="protein sequence ID" value="ORUFI08G19700.1"/>
    <property type="gene ID" value="ORUFI08G19700"/>
</dbReference>
<dbReference type="EnsemblPlants" id="ORUFI08G19700.1">
    <property type="protein sequence ID" value="ORUFI08G19700.1"/>
    <property type="gene ID" value="ORUFI08G19700"/>
</dbReference>
<name>A0A0E0QK39_ORYRU</name>
<keyword evidence="2" id="KW-1185">Reference proteome</keyword>
<reference evidence="2" key="1">
    <citation type="submission" date="2013-06" db="EMBL/GenBank/DDBJ databases">
        <authorList>
            <person name="Zhao Q."/>
        </authorList>
    </citation>
    <scope>NUCLEOTIDE SEQUENCE</scope>
    <source>
        <strain evidence="2">cv. W1943</strain>
    </source>
</reference>
<accession>A0A0E0QK39</accession>
<dbReference type="HOGENOM" id="CLU_1761796_0_0_1"/>
<sequence>MAMYSREANEQGKDGIMEYEPEKALTVEGAVAAHMVDAGRRRAAAVGAAEFGKRRRHVRESWNEWLAGRPAGGGDRTRELEASVLTIIARCSRVHIWAGLGPARFDSASTTAAAAAAAASVKAAAGSGSCAAAHELWSSGGSTPLLHW</sequence>
<dbReference type="AlphaFoldDB" id="A0A0E0QK39"/>
<evidence type="ECO:0000313" key="1">
    <source>
        <dbReference type="EnsemblPlants" id="ORUFI08G19700.1"/>
    </source>
</evidence>